<reference evidence="2 3" key="1">
    <citation type="journal article" date="2015" name="Nature">
        <title>rRNA introns, odd ribosomes, and small enigmatic genomes across a large radiation of phyla.</title>
        <authorList>
            <person name="Brown C.T."/>
            <person name="Hug L.A."/>
            <person name="Thomas B.C."/>
            <person name="Sharon I."/>
            <person name="Castelle C.J."/>
            <person name="Singh A."/>
            <person name="Wilkins M.J."/>
            <person name="Williams K.H."/>
            <person name="Banfield J.F."/>
        </authorList>
    </citation>
    <scope>NUCLEOTIDE SEQUENCE [LARGE SCALE GENOMIC DNA]</scope>
</reference>
<dbReference type="InterPro" id="IPR003593">
    <property type="entry name" value="AAA+_ATPase"/>
</dbReference>
<name>A0A0G1XKG5_9BACT</name>
<dbReference type="InterPro" id="IPR050764">
    <property type="entry name" value="CbbQ/NirQ/NorQ/GpvN"/>
</dbReference>
<evidence type="ECO:0000313" key="2">
    <source>
        <dbReference type="EMBL" id="KKW31723.1"/>
    </source>
</evidence>
<organism evidence="2 3">
    <name type="scientific">Candidatus Kaiserbacteria bacterium GW2011_GWC2_52_8b</name>
    <dbReference type="NCBI Taxonomy" id="1618676"/>
    <lineage>
        <taxon>Bacteria</taxon>
        <taxon>Candidatus Kaiseribacteriota</taxon>
    </lineage>
</organism>
<dbReference type="GO" id="GO:0016887">
    <property type="term" value="F:ATP hydrolysis activity"/>
    <property type="evidence" value="ECO:0007669"/>
    <property type="project" value="InterPro"/>
</dbReference>
<dbReference type="InterPro" id="IPR027417">
    <property type="entry name" value="P-loop_NTPase"/>
</dbReference>
<dbReference type="Gene3D" id="3.40.50.300">
    <property type="entry name" value="P-loop containing nucleotide triphosphate hydrolases"/>
    <property type="match status" value="1"/>
</dbReference>
<evidence type="ECO:0000313" key="3">
    <source>
        <dbReference type="Proteomes" id="UP000034445"/>
    </source>
</evidence>
<sequence>MRPIEYTATPPQGARRPISCAEAEKLLPKACEGEMDPRFPPRGSTCDPEFIRNVLKAHWALRQAIKKRLVGQESMIYWLILAFFAYGERQPKNLGFGHLLLTGHPGSGKTVLAETLRELYTMKTSRIQGGPDTMFSDITGSYVLHIDENGKRGFKFVPGAIFGDFVNVDEITRITPRVQSAFLEVMSEGTVTDSNGITHKNPAFILGTSNDEHVWKLLDALYDRFMLTVRVELPTAEDFTEILYRTQDFHKVKLEPVGTADDVMKIRKFFHEAVTVSPEIRELMGRVTRTIDTIDGGGLLRDLRAILQLSESDEFLQPGSVPLSGRSLPVWEGISRSKAAMEYRDYVTLGDIKQTLLPVVRHRLHFKPNVISQDARECVQSKLRTRFQGTGKTEMAEYLTQEIIRVAWDHAGLRKV</sequence>
<proteinExistence type="predicted"/>
<dbReference type="Pfam" id="PF07726">
    <property type="entry name" value="AAA_3"/>
    <property type="match status" value="1"/>
</dbReference>
<dbReference type="InterPro" id="IPR041628">
    <property type="entry name" value="ChlI/MoxR_AAA_lid"/>
</dbReference>
<dbReference type="EMBL" id="LCRF01000008">
    <property type="protein sequence ID" value="KKW31723.1"/>
    <property type="molecule type" value="Genomic_DNA"/>
</dbReference>
<gene>
    <name evidence="2" type="ORF">UY74_C0008G0003</name>
</gene>
<feature type="domain" description="AAA+ ATPase" evidence="1">
    <location>
        <begin position="95"/>
        <end position="235"/>
    </location>
</feature>
<protein>
    <recommendedName>
        <fullName evidence="1">AAA+ ATPase domain-containing protein</fullName>
    </recommendedName>
</protein>
<dbReference type="InterPro" id="IPR011703">
    <property type="entry name" value="ATPase_AAA-3"/>
</dbReference>
<dbReference type="CDD" id="cd00009">
    <property type="entry name" value="AAA"/>
    <property type="match status" value="1"/>
</dbReference>
<evidence type="ECO:0000259" key="1">
    <source>
        <dbReference type="SMART" id="SM00382"/>
    </source>
</evidence>
<comment type="caution">
    <text evidence="2">The sequence shown here is derived from an EMBL/GenBank/DDBJ whole genome shotgun (WGS) entry which is preliminary data.</text>
</comment>
<dbReference type="PANTHER" id="PTHR42759">
    <property type="entry name" value="MOXR FAMILY PROTEIN"/>
    <property type="match status" value="1"/>
</dbReference>
<dbReference type="GO" id="GO:0005524">
    <property type="term" value="F:ATP binding"/>
    <property type="evidence" value="ECO:0007669"/>
    <property type="project" value="InterPro"/>
</dbReference>
<dbReference type="SMART" id="SM00382">
    <property type="entry name" value="AAA"/>
    <property type="match status" value="1"/>
</dbReference>
<dbReference type="SUPFAM" id="SSF52540">
    <property type="entry name" value="P-loop containing nucleoside triphosphate hydrolases"/>
    <property type="match status" value="1"/>
</dbReference>
<dbReference type="AlphaFoldDB" id="A0A0G1XKG5"/>
<dbReference type="Gene3D" id="1.10.8.80">
    <property type="entry name" value="Magnesium chelatase subunit I, C-Terminal domain"/>
    <property type="match status" value="1"/>
</dbReference>
<accession>A0A0G1XKG5</accession>
<dbReference type="Proteomes" id="UP000034445">
    <property type="component" value="Unassembled WGS sequence"/>
</dbReference>
<dbReference type="PANTHER" id="PTHR42759:SF1">
    <property type="entry name" value="MAGNESIUM-CHELATASE SUBUNIT CHLD"/>
    <property type="match status" value="1"/>
</dbReference>
<dbReference type="Pfam" id="PF17863">
    <property type="entry name" value="AAA_lid_2"/>
    <property type="match status" value="1"/>
</dbReference>